<feature type="domain" description="PAS" evidence="2">
    <location>
        <begin position="181"/>
        <end position="249"/>
    </location>
</feature>
<dbReference type="Gene3D" id="3.30.450.20">
    <property type="entry name" value="PAS domain"/>
    <property type="match status" value="1"/>
</dbReference>
<evidence type="ECO:0000259" key="2">
    <source>
        <dbReference type="SMART" id="SM00091"/>
    </source>
</evidence>
<dbReference type="RefSeq" id="WP_129002006.1">
    <property type="nucleotide sequence ID" value="NZ_SDHZ01000001.1"/>
</dbReference>
<feature type="domain" description="GAF" evidence="1">
    <location>
        <begin position="21"/>
        <end position="163"/>
    </location>
</feature>
<name>A0A4V1MAL1_9BACT</name>
<dbReference type="SMART" id="SM00065">
    <property type="entry name" value="GAF"/>
    <property type="match status" value="1"/>
</dbReference>
<gene>
    <name evidence="3" type="ORF">ESB13_05460</name>
</gene>
<dbReference type="InterPro" id="IPR013656">
    <property type="entry name" value="PAS_4"/>
</dbReference>
<dbReference type="InterPro" id="IPR000014">
    <property type="entry name" value="PAS"/>
</dbReference>
<dbReference type="Pfam" id="PF01590">
    <property type="entry name" value="GAF"/>
    <property type="match status" value="1"/>
</dbReference>
<evidence type="ECO:0000313" key="3">
    <source>
        <dbReference type="EMBL" id="RXK86256.1"/>
    </source>
</evidence>
<dbReference type="AlphaFoldDB" id="A0A4V1MAL1"/>
<dbReference type="SUPFAM" id="SSF55781">
    <property type="entry name" value="GAF domain-like"/>
    <property type="match status" value="1"/>
</dbReference>
<dbReference type="PANTHER" id="PTHR43102">
    <property type="entry name" value="SLR1143 PROTEIN"/>
    <property type="match status" value="1"/>
</dbReference>
<organism evidence="3 4">
    <name type="scientific">Filimonas effusa</name>
    <dbReference type="NCBI Taxonomy" id="2508721"/>
    <lineage>
        <taxon>Bacteria</taxon>
        <taxon>Pseudomonadati</taxon>
        <taxon>Bacteroidota</taxon>
        <taxon>Chitinophagia</taxon>
        <taxon>Chitinophagales</taxon>
        <taxon>Chitinophagaceae</taxon>
        <taxon>Filimonas</taxon>
    </lineage>
</organism>
<dbReference type="SUPFAM" id="SSF55785">
    <property type="entry name" value="PYP-like sensor domain (PAS domain)"/>
    <property type="match status" value="1"/>
</dbReference>
<comment type="caution">
    <text evidence="3">The sequence shown here is derived from an EMBL/GenBank/DDBJ whole genome shotgun (WGS) entry which is preliminary data.</text>
</comment>
<dbReference type="SMART" id="SM00091">
    <property type="entry name" value="PAS"/>
    <property type="match status" value="1"/>
</dbReference>
<dbReference type="Proteomes" id="UP000290545">
    <property type="component" value="Unassembled WGS sequence"/>
</dbReference>
<evidence type="ECO:0000313" key="4">
    <source>
        <dbReference type="Proteomes" id="UP000290545"/>
    </source>
</evidence>
<dbReference type="Gene3D" id="3.30.450.40">
    <property type="match status" value="1"/>
</dbReference>
<dbReference type="OrthoDB" id="741455at2"/>
<sequence length="377" mass="43035">MKTNDDQWLETVKQFLQLNTEADRELQNIVNLAAEIAETPVALLTLLDEDKQWFKAKRGVAMDSTPRQISFCTHAIEAEGMMIVPDTMQDERFVLNPLVTGEHQIRFYAGAPLTTLNGYKVGTLCILDQKPRELTEKQQMMLELLSQQAINKLELLLTIKHLNQTLAEAEYQKKQLQEKSIRLRAFFEGFNSCYLLIDRENRLLDFNHAAAALFKQLQREDLWVGRPLENFIDANLLPAVQKGVAEALAGQSSKNEAVGYYENEAIWWEMHFSPAKDHDGKIIGVSFNSIDISANKKQQQAILIQNSSLRQIAYIQSHEFRKPVASILGLMHLIKDSNYEEAAFYLPYMEEAVNELDEKIKISVDYTATIPLEAIKS</sequence>
<proteinExistence type="predicted"/>
<dbReference type="InterPro" id="IPR035965">
    <property type="entry name" value="PAS-like_dom_sf"/>
</dbReference>
<keyword evidence="4" id="KW-1185">Reference proteome</keyword>
<dbReference type="InterPro" id="IPR003018">
    <property type="entry name" value="GAF"/>
</dbReference>
<reference evidence="3 4" key="1">
    <citation type="submission" date="2019-01" db="EMBL/GenBank/DDBJ databases">
        <title>Filimonas sp. strain TTM-71.</title>
        <authorList>
            <person name="Chen W.-M."/>
        </authorList>
    </citation>
    <scope>NUCLEOTIDE SEQUENCE [LARGE SCALE GENOMIC DNA]</scope>
    <source>
        <strain evidence="3 4">TTM-71</strain>
    </source>
</reference>
<dbReference type="CDD" id="cd00130">
    <property type="entry name" value="PAS"/>
    <property type="match status" value="1"/>
</dbReference>
<dbReference type="GO" id="GO:0000155">
    <property type="term" value="F:phosphorelay sensor kinase activity"/>
    <property type="evidence" value="ECO:0007669"/>
    <property type="project" value="InterPro"/>
</dbReference>
<dbReference type="SUPFAM" id="SSF47384">
    <property type="entry name" value="Homodimeric domain of signal transducing histidine kinase"/>
    <property type="match status" value="1"/>
</dbReference>
<dbReference type="NCBIfam" id="TIGR00229">
    <property type="entry name" value="sensory_box"/>
    <property type="match status" value="1"/>
</dbReference>
<dbReference type="EMBL" id="SDHZ01000001">
    <property type="protein sequence ID" value="RXK86256.1"/>
    <property type="molecule type" value="Genomic_DNA"/>
</dbReference>
<evidence type="ECO:0000259" key="1">
    <source>
        <dbReference type="SMART" id="SM00065"/>
    </source>
</evidence>
<dbReference type="InterPro" id="IPR029016">
    <property type="entry name" value="GAF-like_dom_sf"/>
</dbReference>
<dbReference type="InterPro" id="IPR036097">
    <property type="entry name" value="HisK_dim/P_sf"/>
</dbReference>
<dbReference type="Pfam" id="PF08448">
    <property type="entry name" value="PAS_4"/>
    <property type="match status" value="1"/>
</dbReference>
<dbReference type="PANTHER" id="PTHR43102:SF2">
    <property type="entry name" value="GAF DOMAIN-CONTAINING PROTEIN"/>
    <property type="match status" value="1"/>
</dbReference>
<protein>
    <submittedName>
        <fullName evidence="3">PAS domain S-box protein</fullName>
    </submittedName>
</protein>
<accession>A0A4V1MAL1</accession>